<evidence type="ECO:0000259" key="2">
    <source>
        <dbReference type="Pfam" id="PF06054"/>
    </source>
</evidence>
<evidence type="ECO:0000256" key="1">
    <source>
        <dbReference type="SAM" id="MobiDB-lite"/>
    </source>
</evidence>
<name>A0ABR9RSM5_9ACTN</name>
<proteinExistence type="predicted"/>
<protein>
    <recommendedName>
        <fullName evidence="2">Competence protein CoiA nuclease-like domain-containing protein</fullName>
    </recommendedName>
</protein>
<keyword evidence="4" id="KW-1185">Reference proteome</keyword>
<reference evidence="3 4" key="1">
    <citation type="submission" date="2020-10" db="EMBL/GenBank/DDBJ databases">
        <title>Nocardioides sp. isolated from sludge.</title>
        <authorList>
            <person name="Zhang X."/>
        </authorList>
    </citation>
    <scope>NUCLEOTIDE SEQUENCE [LARGE SCALE GENOMIC DNA]</scope>
    <source>
        <strain evidence="3 4">Y6</strain>
    </source>
</reference>
<accession>A0ABR9RSM5</accession>
<dbReference type="InterPro" id="IPR010330">
    <property type="entry name" value="CoiA_nuc"/>
</dbReference>
<feature type="region of interest" description="Disordered" evidence="1">
    <location>
        <begin position="463"/>
        <end position="500"/>
    </location>
</feature>
<dbReference type="EMBL" id="JADCSA010000006">
    <property type="protein sequence ID" value="MBE7324581.1"/>
    <property type="molecule type" value="Genomic_DNA"/>
</dbReference>
<feature type="compositionally biased region" description="Basic and acidic residues" evidence="1">
    <location>
        <begin position="476"/>
        <end position="498"/>
    </location>
</feature>
<evidence type="ECO:0000313" key="4">
    <source>
        <dbReference type="Proteomes" id="UP000756387"/>
    </source>
</evidence>
<dbReference type="Pfam" id="PF06054">
    <property type="entry name" value="CoiA_nuc"/>
    <property type="match status" value="1"/>
</dbReference>
<sequence length="633" mass="72501">MRNSVTGAPSKVPARHEARDSLAFLTDDTRQVWAVDRATGHPRYLADGMARQVREEAKRDWRCPVPGCTVEITTVASDSRRDHFRHNQPAPHPSDGESEAHLSAKAMLAEWASQRVPAGGSVREEQTVKDPATSIHRIADVMVTWPDQRLTAFEVEYKPFTPDAWRTKQADYDTKHVACAWLLGHTRIKPVVEPDSDMSLLGPVKVRVPELARAFIDSGRHVLIVNPQTRQVGTLAADPEFTYRVRQFASEAYLRVDDLSVCRLDPVLGLVTPGMWAIDEAARLREAAARVAEEEALRRRQGLLARLDQTRDPQGNRTYRRTLEEIDADNLKRWTASPWKARAHEVWGIGLPAFIADRGERPRGVHAFPAHWHTVLFITQVHGRPAGHTFTVKDIYAAFTQNHIRTTYDNRRLFRSVIEFLERLQHERHITIHSDNANGWVQHLTVVDREALLRAEAEERARRDRERQGLLQQQAEQHRLRQEDERRRDEESRREREARQKHHLALTKRWVASEAHRATLLIYNTIPVHIRWEGGLYRRSIDADPTQWHAEIFLRCIYDKPAGTVVTVADALTALTVADINLVSPPEATRAVEDYLYNLHQRGLLVRVDDQTFETPPAAHEVLPVEDPQEGLW</sequence>
<gene>
    <name evidence="3" type="ORF">IEQ44_07945</name>
</gene>
<comment type="caution">
    <text evidence="3">The sequence shown here is derived from an EMBL/GenBank/DDBJ whole genome shotgun (WGS) entry which is preliminary data.</text>
</comment>
<evidence type="ECO:0000313" key="3">
    <source>
        <dbReference type="EMBL" id="MBE7324581.1"/>
    </source>
</evidence>
<feature type="region of interest" description="Disordered" evidence="1">
    <location>
        <begin position="79"/>
        <end position="102"/>
    </location>
</feature>
<dbReference type="Proteomes" id="UP000756387">
    <property type="component" value="Unassembled WGS sequence"/>
</dbReference>
<organism evidence="3 4">
    <name type="scientific">Nocardioides malaquae</name>
    <dbReference type="NCBI Taxonomy" id="2773426"/>
    <lineage>
        <taxon>Bacteria</taxon>
        <taxon>Bacillati</taxon>
        <taxon>Actinomycetota</taxon>
        <taxon>Actinomycetes</taxon>
        <taxon>Propionibacteriales</taxon>
        <taxon>Nocardioidaceae</taxon>
        <taxon>Nocardioides</taxon>
    </lineage>
</organism>
<feature type="domain" description="Competence protein CoiA nuclease-like" evidence="2">
    <location>
        <begin position="97"/>
        <end position="191"/>
    </location>
</feature>